<evidence type="ECO:0000256" key="1">
    <source>
        <dbReference type="SAM" id="SignalP"/>
    </source>
</evidence>
<reference evidence="2" key="1">
    <citation type="submission" date="2021-01" db="EMBL/GenBank/DDBJ databases">
        <authorList>
            <person name="Corre E."/>
            <person name="Pelletier E."/>
            <person name="Niang G."/>
            <person name="Scheremetjew M."/>
            <person name="Finn R."/>
            <person name="Kale V."/>
            <person name="Holt S."/>
            <person name="Cochrane G."/>
            <person name="Meng A."/>
            <person name="Brown T."/>
            <person name="Cohen L."/>
        </authorList>
    </citation>
    <scope>NUCLEOTIDE SEQUENCE</scope>
    <source>
        <strain evidence="2">CCMP 410</strain>
    </source>
</reference>
<dbReference type="InterPro" id="IPR031985">
    <property type="entry name" value="DUF4787"/>
</dbReference>
<dbReference type="Pfam" id="PF16029">
    <property type="entry name" value="DUF4787"/>
    <property type="match status" value="1"/>
</dbReference>
<accession>A0A7S1VMC4</accession>
<sequence length="116" mass="13565">MKWILLLSVVQLCFGPNQNVVGKRRNAGSKRRKRIDMEVKARTVFCEREDCAHIIPEEAMNCINKCVSEQCFTEIYAAIPLEDGEIDLRRAREFDKCAKYEEKEQRAAARRKQKDE</sequence>
<evidence type="ECO:0000313" key="2">
    <source>
        <dbReference type="EMBL" id="CAD9304600.1"/>
    </source>
</evidence>
<feature type="signal peptide" evidence="1">
    <location>
        <begin position="1"/>
        <end position="15"/>
    </location>
</feature>
<name>A0A7S1VMC4_9STRA</name>
<protein>
    <submittedName>
        <fullName evidence="2">Uncharacterized protein</fullName>
    </submittedName>
</protein>
<feature type="chain" id="PRO_5030935347" evidence="1">
    <location>
        <begin position="16"/>
        <end position="116"/>
    </location>
</feature>
<organism evidence="2">
    <name type="scientific">Grammatophora oceanica</name>
    <dbReference type="NCBI Taxonomy" id="210454"/>
    <lineage>
        <taxon>Eukaryota</taxon>
        <taxon>Sar</taxon>
        <taxon>Stramenopiles</taxon>
        <taxon>Ochrophyta</taxon>
        <taxon>Bacillariophyta</taxon>
        <taxon>Fragilariophyceae</taxon>
        <taxon>Fragilariophycidae</taxon>
        <taxon>Rhabdonematales</taxon>
        <taxon>Grammatophoraceae</taxon>
        <taxon>Grammatophora</taxon>
    </lineage>
</organism>
<dbReference type="EMBL" id="HBGK01044852">
    <property type="protein sequence ID" value="CAD9304600.1"/>
    <property type="molecule type" value="Transcribed_RNA"/>
</dbReference>
<proteinExistence type="predicted"/>
<keyword evidence="1" id="KW-0732">Signal</keyword>
<gene>
    <name evidence="2" type="ORF">GOCE00092_LOCUS23594</name>
</gene>
<dbReference type="AlphaFoldDB" id="A0A7S1VMC4"/>